<dbReference type="EMBL" id="AGUE01000239">
    <property type="protein sequence ID" value="EHK96556.1"/>
    <property type="molecule type" value="Genomic_DNA"/>
</dbReference>
<dbReference type="Proteomes" id="UP000005446">
    <property type="component" value="Unassembled WGS sequence"/>
</dbReference>
<gene>
    <name evidence="2" type="ORF">M7I_7765</name>
</gene>
<proteinExistence type="inferred from homology"/>
<dbReference type="InParanoid" id="H0EY68"/>
<evidence type="ECO:0000313" key="3">
    <source>
        <dbReference type="Proteomes" id="UP000005446"/>
    </source>
</evidence>
<name>H0EY68_GLAL7</name>
<accession>H0EY68</accession>
<dbReference type="GO" id="GO:0043386">
    <property type="term" value="P:mycotoxin biosynthetic process"/>
    <property type="evidence" value="ECO:0007669"/>
    <property type="project" value="InterPro"/>
</dbReference>
<dbReference type="InterPro" id="IPR021765">
    <property type="entry name" value="UstYa-like"/>
</dbReference>
<evidence type="ECO:0000256" key="1">
    <source>
        <dbReference type="ARBA" id="ARBA00035112"/>
    </source>
</evidence>
<protein>
    <submittedName>
        <fullName evidence="2">Uncharacterized protein</fullName>
    </submittedName>
</protein>
<reference evidence="2 3" key="1">
    <citation type="journal article" date="2012" name="Eukaryot. Cell">
        <title>Genome sequence of the fungus Glarea lozoyensis: the first genome sequence of a species from the Helotiaceae family.</title>
        <authorList>
            <person name="Youssar L."/>
            <person name="Gruening B.A."/>
            <person name="Erxleben A."/>
            <person name="Guenther S."/>
            <person name="Huettel W."/>
        </authorList>
    </citation>
    <scope>NUCLEOTIDE SEQUENCE [LARGE SCALE GENOMIC DNA]</scope>
    <source>
        <strain evidence="3">ATCC 74030 / MF5533</strain>
    </source>
</reference>
<dbReference type="OrthoDB" id="3687641at2759"/>
<comment type="similarity">
    <text evidence="1">Belongs to the ustYa family.</text>
</comment>
<dbReference type="HOGENOM" id="CLU_1660940_0_0_1"/>
<dbReference type="AlphaFoldDB" id="H0EY68"/>
<dbReference type="Pfam" id="PF11807">
    <property type="entry name" value="UstYa"/>
    <property type="match status" value="1"/>
</dbReference>
<keyword evidence="3" id="KW-1185">Reference proteome</keyword>
<evidence type="ECO:0000313" key="2">
    <source>
        <dbReference type="EMBL" id="EHK96556.1"/>
    </source>
</evidence>
<comment type="caution">
    <text evidence="2">The sequence shown here is derived from an EMBL/GenBank/DDBJ whole genome shotgun (WGS) entry which is preliminary data.</text>
</comment>
<organism evidence="2 3">
    <name type="scientific">Glarea lozoyensis (strain ATCC 74030 / MF5533)</name>
    <dbReference type="NCBI Taxonomy" id="1104152"/>
    <lineage>
        <taxon>Eukaryota</taxon>
        <taxon>Fungi</taxon>
        <taxon>Dikarya</taxon>
        <taxon>Ascomycota</taxon>
        <taxon>Pezizomycotina</taxon>
        <taxon>Leotiomycetes</taxon>
        <taxon>Helotiales</taxon>
        <taxon>Helotiaceae</taxon>
        <taxon>Glarea</taxon>
    </lineage>
</organism>
<sequence length="159" mass="17927">MVFNITSSKPMEDTMNYSPVSKEESLEDASYASATLFIASTALFLKSSNITNRQDWALEQVSYFFQGDLFNEDNLLLRQYPSPEVDDAWEALTDVGVVIINKEEVVKLGKDPKKAVKAPPEWAQPDGQHALHCLNAIRKYDNAQLDGNTRLPVPRLCYK</sequence>